<protein>
    <submittedName>
        <fullName evidence="6">Uncharacterized protein</fullName>
    </submittedName>
</protein>
<dbReference type="Pfam" id="PF04479">
    <property type="entry name" value="RTA1"/>
    <property type="match status" value="1"/>
</dbReference>
<evidence type="ECO:0000313" key="7">
    <source>
        <dbReference type="Proteomes" id="UP001195769"/>
    </source>
</evidence>
<dbReference type="InterPro" id="IPR007568">
    <property type="entry name" value="RTA1"/>
</dbReference>
<dbReference type="RefSeq" id="XP_041223893.1">
    <property type="nucleotide sequence ID" value="XM_041365659.1"/>
</dbReference>
<evidence type="ECO:0000256" key="3">
    <source>
        <dbReference type="ARBA" id="ARBA00022989"/>
    </source>
</evidence>
<keyword evidence="3 5" id="KW-1133">Transmembrane helix</keyword>
<dbReference type="Proteomes" id="UP001195769">
    <property type="component" value="Unassembled WGS sequence"/>
</dbReference>
<proteinExistence type="predicted"/>
<keyword evidence="4 5" id="KW-0472">Membrane</keyword>
<dbReference type="GeneID" id="64659957"/>
<accession>A0AAD4HJ13</accession>
<evidence type="ECO:0000313" key="6">
    <source>
        <dbReference type="EMBL" id="KAG1898317.1"/>
    </source>
</evidence>
<comment type="subcellular location">
    <subcellularLocation>
        <location evidence="1">Membrane</location>
        <topology evidence="1">Multi-pass membrane protein</topology>
    </subcellularLocation>
</comment>
<name>A0AAD4HJ13_9AGAM</name>
<dbReference type="EMBL" id="JABBWK010000040">
    <property type="protein sequence ID" value="KAG1898317.1"/>
    <property type="molecule type" value="Genomic_DNA"/>
</dbReference>
<gene>
    <name evidence="6" type="ORF">F5891DRAFT_1174221</name>
</gene>
<reference evidence="6" key="1">
    <citation type="journal article" date="2020" name="New Phytol.">
        <title>Comparative genomics reveals dynamic genome evolution in host specialist ectomycorrhizal fungi.</title>
        <authorList>
            <person name="Lofgren L.A."/>
            <person name="Nguyen N.H."/>
            <person name="Vilgalys R."/>
            <person name="Ruytinx J."/>
            <person name="Liao H.L."/>
            <person name="Branco S."/>
            <person name="Kuo A."/>
            <person name="LaButti K."/>
            <person name="Lipzen A."/>
            <person name="Andreopoulos W."/>
            <person name="Pangilinan J."/>
            <person name="Riley R."/>
            <person name="Hundley H."/>
            <person name="Na H."/>
            <person name="Barry K."/>
            <person name="Grigoriev I.V."/>
            <person name="Stajich J.E."/>
            <person name="Kennedy P.G."/>
        </authorList>
    </citation>
    <scope>NUCLEOTIDE SEQUENCE</scope>
    <source>
        <strain evidence="6">FC203</strain>
    </source>
</reference>
<dbReference type="GO" id="GO:0016020">
    <property type="term" value="C:membrane"/>
    <property type="evidence" value="ECO:0007669"/>
    <property type="project" value="UniProtKB-SubCell"/>
</dbReference>
<organism evidence="6 7">
    <name type="scientific">Suillus fuscotomentosus</name>
    <dbReference type="NCBI Taxonomy" id="1912939"/>
    <lineage>
        <taxon>Eukaryota</taxon>
        <taxon>Fungi</taxon>
        <taxon>Dikarya</taxon>
        <taxon>Basidiomycota</taxon>
        <taxon>Agaricomycotina</taxon>
        <taxon>Agaricomycetes</taxon>
        <taxon>Agaricomycetidae</taxon>
        <taxon>Boletales</taxon>
        <taxon>Suillineae</taxon>
        <taxon>Suillaceae</taxon>
        <taxon>Suillus</taxon>
    </lineage>
</organism>
<evidence type="ECO:0000256" key="5">
    <source>
        <dbReference type="SAM" id="Phobius"/>
    </source>
</evidence>
<evidence type="ECO:0000256" key="2">
    <source>
        <dbReference type="ARBA" id="ARBA00022692"/>
    </source>
</evidence>
<comment type="caution">
    <text evidence="6">The sequence shown here is derived from an EMBL/GenBank/DDBJ whole genome shotgun (WGS) entry which is preliminary data.</text>
</comment>
<keyword evidence="7" id="KW-1185">Reference proteome</keyword>
<evidence type="ECO:0000256" key="1">
    <source>
        <dbReference type="ARBA" id="ARBA00004141"/>
    </source>
</evidence>
<feature type="transmembrane region" description="Helical" evidence="5">
    <location>
        <begin position="144"/>
        <end position="164"/>
    </location>
</feature>
<keyword evidence="2 5" id="KW-0812">Transmembrane</keyword>
<evidence type="ECO:0000256" key="4">
    <source>
        <dbReference type="ARBA" id="ARBA00023136"/>
    </source>
</evidence>
<dbReference type="AlphaFoldDB" id="A0AAD4HJ13"/>
<sequence length="237" mass="25932">MARLARMDIALGYIANNTLTAVALDLSSSLSADSSSFGWLSGNLPCSFIAANYALSGHLAGEIDCDRHVSLSAIGASLTTSKVQSLASTELHVCTEEQDVWVQDSKQPWYSDWRTLAAALAICSVYCVVEASQGFRGNLSTSEIAFYLGDTIPVCLAIFVYIPFWPGRFIKNSSHPSSSSARKQYSSSSQPQQDCYLTWPPGDFPIMVTQRHLMHGGDSARNDQHYAQKYNFLDVPI</sequence>